<dbReference type="GO" id="GO:0004077">
    <property type="term" value="F:biotin--[biotin carboxyl-carrier protein] ligase activity"/>
    <property type="evidence" value="ECO:0007669"/>
    <property type="project" value="InterPro"/>
</dbReference>
<dbReference type="EMBL" id="AP023322">
    <property type="protein sequence ID" value="BCI64667.1"/>
    <property type="molecule type" value="Genomic_DNA"/>
</dbReference>
<accession>A0A7G1I5G0</accession>
<dbReference type="Proteomes" id="UP000594042">
    <property type="component" value="Chromosome"/>
</dbReference>
<reference evidence="4" key="1">
    <citation type="submission" date="2020-07" db="EMBL/GenBank/DDBJ databases">
        <title>Complete genome sequencing of Coprobacter sp. strain 2CBH44.</title>
        <authorList>
            <person name="Sakamoto M."/>
            <person name="Murakami T."/>
            <person name="Mori H."/>
        </authorList>
    </citation>
    <scope>NUCLEOTIDE SEQUENCE [LARGE SCALE GENOMIC DNA]</scope>
    <source>
        <strain evidence="4">2CBH44</strain>
    </source>
</reference>
<dbReference type="PANTHER" id="PTHR12835">
    <property type="entry name" value="BIOTIN PROTEIN LIGASE"/>
    <property type="match status" value="1"/>
</dbReference>
<protein>
    <submittedName>
        <fullName evidence="3">Biotin--[acetyl-CoA-carboxylase] ligase</fullName>
    </submittedName>
</protein>
<evidence type="ECO:0000256" key="1">
    <source>
        <dbReference type="ARBA" id="ARBA00022598"/>
    </source>
</evidence>
<name>A0A7G1I5G0_9BACT</name>
<dbReference type="GO" id="GO:0005737">
    <property type="term" value="C:cytoplasm"/>
    <property type="evidence" value="ECO:0007669"/>
    <property type="project" value="TreeGrafter"/>
</dbReference>
<dbReference type="SUPFAM" id="SSF55681">
    <property type="entry name" value="Class II aaRS and biotin synthetases"/>
    <property type="match status" value="1"/>
</dbReference>
<organism evidence="3 4">
    <name type="scientific">Coprobacter secundus subsp. similis</name>
    <dbReference type="NCBI Taxonomy" id="2751153"/>
    <lineage>
        <taxon>Bacteria</taxon>
        <taxon>Pseudomonadati</taxon>
        <taxon>Bacteroidota</taxon>
        <taxon>Bacteroidia</taxon>
        <taxon>Bacteroidales</taxon>
        <taxon>Barnesiellaceae</taxon>
        <taxon>Coprobacter</taxon>
    </lineage>
</organism>
<evidence type="ECO:0000313" key="4">
    <source>
        <dbReference type="Proteomes" id="UP000594042"/>
    </source>
</evidence>
<keyword evidence="4" id="KW-1185">Reference proteome</keyword>
<dbReference type="KEGG" id="copr:Cop2CBH44_30200"/>
<dbReference type="InterPro" id="IPR004143">
    <property type="entry name" value="BPL_LPL_catalytic"/>
</dbReference>
<gene>
    <name evidence="3" type="ORF">Cop2CBH44_30200</name>
</gene>
<dbReference type="RefSeq" id="WP_021930963.1">
    <property type="nucleotide sequence ID" value="NZ_AP023322.1"/>
</dbReference>
<dbReference type="InterPro" id="IPR004408">
    <property type="entry name" value="Biotin_CoA_COase_ligase"/>
</dbReference>
<dbReference type="PANTHER" id="PTHR12835:SF5">
    <property type="entry name" value="BIOTIN--PROTEIN LIGASE"/>
    <property type="match status" value="1"/>
</dbReference>
<sequence>MLLQLEETDSTNNYLKQLLSKQEIEECSVVIAEKQTSGRGQRGNSWESEPGKNLTFSIVLYPHHIPASRQFALSQIISLGIIDILQKFGPGFSIKWPNDIYWNEKKLVGILIENELTGHTFNTAIVGIGINVNQELFLSTAPNPISLKQITGKDIDRYTLLSDILNAIMKRYYHYEENNDKTLNDSYMKFLFRNNGTYFFKTENELFKASIKGIENDGHLILETENGEERKYAFKEVSYVL</sequence>
<dbReference type="PROSITE" id="PS51733">
    <property type="entry name" value="BPL_LPL_CATALYTIC"/>
    <property type="match status" value="1"/>
</dbReference>
<dbReference type="InterPro" id="IPR045864">
    <property type="entry name" value="aa-tRNA-synth_II/BPL/LPL"/>
</dbReference>
<keyword evidence="1 3" id="KW-0436">Ligase</keyword>
<feature type="domain" description="BPL/LPL catalytic" evidence="2">
    <location>
        <begin position="1"/>
        <end position="176"/>
    </location>
</feature>
<dbReference type="Pfam" id="PF03099">
    <property type="entry name" value="BPL_LplA_LipB"/>
    <property type="match status" value="1"/>
</dbReference>
<dbReference type="AlphaFoldDB" id="A0A7G1I5G0"/>
<evidence type="ECO:0000313" key="3">
    <source>
        <dbReference type="EMBL" id="BCI64667.1"/>
    </source>
</evidence>
<dbReference type="Gene3D" id="3.30.930.10">
    <property type="entry name" value="Bira Bifunctional Protein, Domain 2"/>
    <property type="match status" value="1"/>
</dbReference>
<proteinExistence type="predicted"/>
<dbReference type="NCBIfam" id="TIGR00121">
    <property type="entry name" value="birA_ligase"/>
    <property type="match status" value="1"/>
</dbReference>
<dbReference type="CDD" id="cd16442">
    <property type="entry name" value="BPL"/>
    <property type="match status" value="1"/>
</dbReference>
<evidence type="ECO:0000259" key="2">
    <source>
        <dbReference type="PROSITE" id="PS51733"/>
    </source>
</evidence>